<evidence type="ECO:0000259" key="9">
    <source>
        <dbReference type="Pfam" id="PF13962"/>
    </source>
</evidence>
<protein>
    <recommendedName>
        <fullName evidence="9">PGG domain-containing protein</fullName>
    </recommendedName>
</protein>
<organism evidence="10 11">
    <name type="scientific">Citrullus colocynthis</name>
    <name type="common">colocynth</name>
    <dbReference type="NCBI Taxonomy" id="252529"/>
    <lineage>
        <taxon>Eukaryota</taxon>
        <taxon>Viridiplantae</taxon>
        <taxon>Streptophyta</taxon>
        <taxon>Embryophyta</taxon>
        <taxon>Tracheophyta</taxon>
        <taxon>Spermatophyta</taxon>
        <taxon>Magnoliopsida</taxon>
        <taxon>eudicotyledons</taxon>
        <taxon>Gunneridae</taxon>
        <taxon>Pentapetalae</taxon>
        <taxon>rosids</taxon>
        <taxon>fabids</taxon>
        <taxon>Cucurbitales</taxon>
        <taxon>Cucurbitaceae</taxon>
        <taxon>Benincaseae</taxon>
        <taxon>Citrullus</taxon>
    </lineage>
</organism>
<feature type="domain" description="PGG" evidence="9">
    <location>
        <begin position="23"/>
        <end position="136"/>
    </location>
</feature>
<accession>A0ABP0Y0E7</accession>
<evidence type="ECO:0000256" key="8">
    <source>
        <dbReference type="SAM" id="Phobius"/>
    </source>
</evidence>
<feature type="transmembrane region" description="Helical" evidence="8">
    <location>
        <begin position="143"/>
        <end position="167"/>
    </location>
</feature>
<dbReference type="InterPro" id="IPR026961">
    <property type="entry name" value="PGG_dom"/>
</dbReference>
<feature type="transmembrane region" description="Helical" evidence="8">
    <location>
        <begin position="78"/>
        <end position="101"/>
    </location>
</feature>
<gene>
    <name evidence="10" type="ORF">CITCOLO1_LOCUS4907</name>
</gene>
<dbReference type="Proteomes" id="UP001642487">
    <property type="component" value="Chromosome 11"/>
</dbReference>
<comment type="subcellular location">
    <subcellularLocation>
        <location evidence="1">Membrane</location>
        <topology evidence="1">Multi-pass membrane protein</topology>
    </subcellularLocation>
</comment>
<proteinExistence type="predicted"/>
<keyword evidence="4 8" id="KW-1133">Transmembrane helix</keyword>
<name>A0ABP0Y0E7_9ROSI</name>
<feature type="transmembrane region" description="Helical" evidence="8">
    <location>
        <begin position="31"/>
        <end position="48"/>
    </location>
</feature>
<evidence type="ECO:0000256" key="4">
    <source>
        <dbReference type="ARBA" id="ARBA00022989"/>
    </source>
</evidence>
<keyword evidence="5" id="KW-0040">ANK repeat</keyword>
<dbReference type="PANTHER" id="PTHR24186">
    <property type="entry name" value="PROTEIN PHOSPHATASE 1 REGULATORY SUBUNIT"/>
    <property type="match status" value="1"/>
</dbReference>
<feature type="transmembrane region" description="Helical" evidence="8">
    <location>
        <begin position="113"/>
        <end position="137"/>
    </location>
</feature>
<dbReference type="EMBL" id="OZ021745">
    <property type="protein sequence ID" value="CAK9313195.1"/>
    <property type="molecule type" value="Genomic_DNA"/>
</dbReference>
<evidence type="ECO:0000256" key="7">
    <source>
        <dbReference type="SAM" id="MobiDB-lite"/>
    </source>
</evidence>
<evidence type="ECO:0000313" key="11">
    <source>
        <dbReference type="Proteomes" id="UP001642487"/>
    </source>
</evidence>
<keyword evidence="6 8" id="KW-0472">Membrane</keyword>
<dbReference type="PANTHER" id="PTHR24186:SF37">
    <property type="entry name" value="PGG DOMAIN-CONTAINING PROTEIN"/>
    <property type="match status" value="1"/>
</dbReference>
<feature type="region of interest" description="Disordered" evidence="7">
    <location>
        <begin position="1"/>
        <end position="21"/>
    </location>
</feature>
<reference evidence="10 11" key="1">
    <citation type="submission" date="2024-03" db="EMBL/GenBank/DDBJ databases">
        <authorList>
            <person name="Gkanogiannis A."/>
            <person name="Becerra Lopez-Lavalle L."/>
        </authorList>
    </citation>
    <scope>NUCLEOTIDE SEQUENCE [LARGE SCALE GENOMIC DNA]</scope>
</reference>
<evidence type="ECO:0000256" key="1">
    <source>
        <dbReference type="ARBA" id="ARBA00004141"/>
    </source>
</evidence>
<evidence type="ECO:0000256" key="5">
    <source>
        <dbReference type="ARBA" id="ARBA00023043"/>
    </source>
</evidence>
<keyword evidence="11" id="KW-1185">Reference proteome</keyword>
<evidence type="ECO:0000313" key="10">
    <source>
        <dbReference type="EMBL" id="CAK9313195.1"/>
    </source>
</evidence>
<evidence type="ECO:0000256" key="6">
    <source>
        <dbReference type="ARBA" id="ARBA00023136"/>
    </source>
</evidence>
<keyword evidence="2 8" id="KW-0812">Transmembrane</keyword>
<keyword evidence="3" id="KW-0677">Repeat</keyword>
<dbReference type="Pfam" id="PF13962">
    <property type="entry name" value="PGG"/>
    <property type="match status" value="1"/>
</dbReference>
<evidence type="ECO:0000256" key="2">
    <source>
        <dbReference type="ARBA" id="ARBA00022692"/>
    </source>
</evidence>
<evidence type="ECO:0000256" key="3">
    <source>
        <dbReference type="ARBA" id="ARBA00022737"/>
    </source>
</evidence>
<sequence>MASRVEEEAPALATDEDQISEKSWQKSDREFLMVMVTFIATVSFQAGTNPPGGVWQDDNNPRYEAGKSIMASKQPSRFLAFITGVTTTMVVSVMQLLVLMNELPFKKSSVSRNFLYFTLGIAFTFMTIAYCSSIIALTPQSQLPQIIITLLINLVTGVVGLLILFYIQSRDVFVKYIRMTYNRCFSR</sequence>